<organism evidence="1 2">
    <name type="scientific">Pleuronectes platessa</name>
    <name type="common">European plaice</name>
    <dbReference type="NCBI Taxonomy" id="8262"/>
    <lineage>
        <taxon>Eukaryota</taxon>
        <taxon>Metazoa</taxon>
        <taxon>Chordata</taxon>
        <taxon>Craniata</taxon>
        <taxon>Vertebrata</taxon>
        <taxon>Euteleostomi</taxon>
        <taxon>Actinopterygii</taxon>
        <taxon>Neopterygii</taxon>
        <taxon>Teleostei</taxon>
        <taxon>Neoteleostei</taxon>
        <taxon>Acanthomorphata</taxon>
        <taxon>Carangaria</taxon>
        <taxon>Pleuronectiformes</taxon>
        <taxon>Pleuronectoidei</taxon>
        <taxon>Pleuronectidae</taxon>
        <taxon>Pleuronectes</taxon>
    </lineage>
</organism>
<protein>
    <submittedName>
        <fullName evidence="1">Uncharacterized protein</fullName>
    </submittedName>
</protein>
<keyword evidence="2" id="KW-1185">Reference proteome</keyword>
<sequence>MMTEACVYLIQNQQATQRQLFEYATCEHAAKNRTVDIQSVVLAEGSAQPPLIPVRKNTKTQGGVRLVAALCHTPLALRGVGSGLICQQTETSTPPASSYLDVRNRFVLQTAPLESLDFHRIASQH</sequence>
<dbReference type="EMBL" id="CADEAL010001079">
    <property type="protein sequence ID" value="CAB1428673.1"/>
    <property type="molecule type" value="Genomic_DNA"/>
</dbReference>
<dbReference type="AlphaFoldDB" id="A0A9N7YK82"/>
<name>A0A9N7YK82_PLEPL</name>
<evidence type="ECO:0000313" key="2">
    <source>
        <dbReference type="Proteomes" id="UP001153269"/>
    </source>
</evidence>
<evidence type="ECO:0000313" key="1">
    <source>
        <dbReference type="EMBL" id="CAB1428673.1"/>
    </source>
</evidence>
<proteinExistence type="predicted"/>
<comment type="caution">
    <text evidence="1">The sequence shown here is derived from an EMBL/GenBank/DDBJ whole genome shotgun (WGS) entry which is preliminary data.</text>
</comment>
<gene>
    <name evidence="1" type="ORF">PLEPLA_LOCUS16647</name>
</gene>
<dbReference type="Proteomes" id="UP001153269">
    <property type="component" value="Unassembled WGS sequence"/>
</dbReference>
<reference evidence="1" key="1">
    <citation type="submission" date="2020-03" db="EMBL/GenBank/DDBJ databases">
        <authorList>
            <person name="Weist P."/>
        </authorList>
    </citation>
    <scope>NUCLEOTIDE SEQUENCE</scope>
</reference>
<accession>A0A9N7YK82</accession>